<dbReference type="RefSeq" id="WP_306156870.1">
    <property type="nucleotide sequence ID" value="NZ_CP132314.1"/>
</dbReference>
<evidence type="ECO:0000313" key="3">
    <source>
        <dbReference type="Proteomes" id="UP001225788"/>
    </source>
</evidence>
<keyword evidence="1" id="KW-0812">Transmembrane</keyword>
<keyword evidence="1" id="KW-1133">Transmembrane helix</keyword>
<keyword evidence="3" id="KW-1185">Reference proteome</keyword>
<evidence type="ECO:0000256" key="1">
    <source>
        <dbReference type="SAM" id="Phobius"/>
    </source>
</evidence>
<proteinExistence type="predicted"/>
<keyword evidence="1" id="KW-0472">Membrane</keyword>
<sequence length="115" mass="12573">MDRDRCDRDLASDAFTQLTGTPREGRGMFFTKTAKILASLGLLGGTFKFLTALGVAMEFLPPDAIRRYLGSGTAGEHIDRALYVMFCSIVLGVIVEISEGVRRPRAEPDNAPLDH</sequence>
<name>A0ABY9K1R7_9HYPH</name>
<feature type="transmembrane region" description="Helical" evidence="1">
    <location>
        <begin position="36"/>
        <end position="60"/>
    </location>
</feature>
<evidence type="ECO:0008006" key="4">
    <source>
        <dbReference type="Google" id="ProtNLM"/>
    </source>
</evidence>
<accession>A0ABY9K1R7</accession>
<protein>
    <recommendedName>
        <fullName evidence="4">DUF2127 domain-containing protein</fullName>
    </recommendedName>
</protein>
<evidence type="ECO:0000313" key="2">
    <source>
        <dbReference type="EMBL" id="WLS01758.1"/>
    </source>
</evidence>
<gene>
    <name evidence="2" type="ORF">Q9315_09885</name>
</gene>
<dbReference type="EMBL" id="CP132314">
    <property type="protein sequence ID" value="WLS01758.1"/>
    <property type="molecule type" value="Genomic_DNA"/>
</dbReference>
<feature type="transmembrane region" description="Helical" evidence="1">
    <location>
        <begin position="80"/>
        <end position="97"/>
    </location>
</feature>
<dbReference type="Proteomes" id="UP001225788">
    <property type="component" value="Chromosome"/>
</dbReference>
<reference evidence="2 3" key="1">
    <citation type="submission" date="2023-08" db="EMBL/GenBank/DDBJ databases">
        <title>Pathogen: clinical or host-associated sample.</title>
        <authorList>
            <person name="Hergert J."/>
            <person name="Casey R."/>
            <person name="Wagner J."/>
            <person name="Young E.L."/>
            <person name="Oakeson K.F."/>
        </authorList>
    </citation>
    <scope>NUCLEOTIDE SEQUENCE [LARGE SCALE GENOMIC DNA]</scope>
    <source>
        <strain evidence="2 3">UPHL-collab-2</strain>
    </source>
</reference>
<organism evidence="2 3">
    <name type="scientific">Shinella oryzae</name>
    <dbReference type="NCBI Taxonomy" id="2871820"/>
    <lineage>
        <taxon>Bacteria</taxon>
        <taxon>Pseudomonadati</taxon>
        <taxon>Pseudomonadota</taxon>
        <taxon>Alphaproteobacteria</taxon>
        <taxon>Hyphomicrobiales</taxon>
        <taxon>Rhizobiaceae</taxon>
        <taxon>Shinella</taxon>
    </lineage>
</organism>